<dbReference type="KEGG" id="dsi:Dsimw501_GD25157"/>
<dbReference type="Bgee" id="FBgn0196469">
    <property type="expression patterns" value="Expressed in male reproductive system and 2 other cell types or tissues"/>
</dbReference>
<evidence type="ECO:0000313" key="1">
    <source>
        <dbReference type="EMBL" id="KMY95680.1"/>
    </source>
</evidence>
<gene>
    <name evidence="1" type="primary">Dsim\GD25157</name>
    <name evidence="1" type="ORF">Dsimw501_GD25157</name>
</gene>
<dbReference type="EMBL" id="CM002911">
    <property type="protein sequence ID" value="KMY95680.1"/>
    <property type="molecule type" value="Genomic_DNA"/>
</dbReference>
<reference evidence="1" key="3">
    <citation type="submission" date="2015-04" db="EMBL/GenBank/DDBJ databases">
        <authorList>
            <consortium name="FlyBase"/>
        </authorList>
    </citation>
    <scope>NUCLEOTIDE SEQUENCE</scope>
    <source>
        <strain evidence="1">W501</strain>
    </source>
</reference>
<sequence length="114" mass="12965">MEFPDNRLYMCTACFGRFLWSELSRKELRCSQCRLSTKICVICDKKFEPREMSQVYCKQCNFYIERHAAVKPPPLGVVIGRPAETTSGSGTEGSSITERWKEIKAAAGIVDDFD</sequence>
<reference evidence="1" key="1">
    <citation type="journal article" date="2013" name="Genome Res.">
        <title>A second-generation assembly of the Drosophila simulans genome provides new insights into patterns of lineage-specific divergence.</title>
        <authorList>
            <person name="Hu T.T."/>
            <person name="Eisen M.B."/>
            <person name="Thornton K.R."/>
            <person name="Andolfatto P."/>
        </authorList>
    </citation>
    <scope>NUCLEOTIDE SEQUENCE [LARGE SCALE GENOMIC DNA]</scope>
    <source>
        <strain evidence="1">W501</strain>
    </source>
</reference>
<protein>
    <recommendedName>
        <fullName evidence="2">Protein FAM76B</fullName>
    </recommendedName>
</protein>
<accession>A0A0J9U834</accession>
<dbReference type="AlphaFoldDB" id="A0A0J9U834"/>
<organism evidence="1">
    <name type="scientific">Drosophila simulans</name>
    <name type="common">Fruit fly</name>
    <dbReference type="NCBI Taxonomy" id="7240"/>
    <lineage>
        <taxon>Eukaryota</taxon>
        <taxon>Metazoa</taxon>
        <taxon>Ecdysozoa</taxon>
        <taxon>Arthropoda</taxon>
        <taxon>Hexapoda</taxon>
        <taxon>Insecta</taxon>
        <taxon>Pterygota</taxon>
        <taxon>Neoptera</taxon>
        <taxon>Endopterygota</taxon>
        <taxon>Diptera</taxon>
        <taxon>Brachycera</taxon>
        <taxon>Muscomorpha</taxon>
        <taxon>Ephydroidea</taxon>
        <taxon>Drosophilidae</taxon>
        <taxon>Drosophila</taxon>
        <taxon>Sophophora</taxon>
    </lineage>
</organism>
<dbReference type="OrthoDB" id="7859231at2759"/>
<name>A0A0J9U834_DROSI</name>
<reference evidence="1" key="2">
    <citation type="submission" date="2014-06" db="EMBL/GenBank/DDBJ databases">
        <authorList>
            <person name="Hu T."/>
            <person name="Eisen M.B."/>
            <person name="Thornton K.R."/>
            <person name="Andolfatto P."/>
        </authorList>
    </citation>
    <scope>NUCLEOTIDE SEQUENCE</scope>
    <source>
        <strain evidence="1">W501</strain>
    </source>
</reference>
<dbReference type="Proteomes" id="UP000035880">
    <property type="component" value="Chromosome 2R"/>
</dbReference>
<evidence type="ECO:0008006" key="2">
    <source>
        <dbReference type="Google" id="ProtNLM"/>
    </source>
</evidence>
<proteinExistence type="predicted"/>